<organism evidence="2 3">
    <name type="scientific">Kandleria vitulina DSM 20405</name>
    <dbReference type="NCBI Taxonomy" id="1410657"/>
    <lineage>
        <taxon>Bacteria</taxon>
        <taxon>Bacillati</taxon>
        <taxon>Bacillota</taxon>
        <taxon>Erysipelotrichia</taxon>
        <taxon>Erysipelotrichales</taxon>
        <taxon>Coprobacillaceae</taxon>
        <taxon>Kandleria</taxon>
    </lineage>
</organism>
<evidence type="ECO:0000313" key="2">
    <source>
        <dbReference type="EMBL" id="KRN50622.1"/>
    </source>
</evidence>
<gene>
    <name evidence="2" type="ORF">IV49_GL001941</name>
</gene>
<dbReference type="SUPFAM" id="SSF54814">
    <property type="entry name" value="Prokaryotic type KH domain (KH-domain type II)"/>
    <property type="match status" value="1"/>
</dbReference>
<keyword evidence="1" id="KW-0694">RNA-binding</keyword>
<dbReference type="PATRIC" id="fig|1410657.5.peg.2003"/>
<proteinExistence type="predicted"/>
<name>A0A0R2HE59_9FIRM</name>
<dbReference type="Proteomes" id="UP000051841">
    <property type="component" value="Unassembled WGS sequence"/>
</dbReference>
<dbReference type="GO" id="GO:0003723">
    <property type="term" value="F:RNA binding"/>
    <property type="evidence" value="ECO:0007669"/>
    <property type="project" value="UniProtKB-KW"/>
</dbReference>
<dbReference type="RefSeq" id="WP_029070669.1">
    <property type="nucleotide sequence ID" value="NZ_JNKN01000007.1"/>
</dbReference>
<dbReference type="EMBL" id="JQBL01000007">
    <property type="protein sequence ID" value="KRN50622.1"/>
    <property type="molecule type" value="Genomic_DNA"/>
</dbReference>
<accession>A0A0R2HE59</accession>
<dbReference type="Pfam" id="PF13083">
    <property type="entry name" value="KH_KhpA-B"/>
    <property type="match status" value="1"/>
</dbReference>
<comment type="caution">
    <text evidence="2">The sequence shown here is derived from an EMBL/GenBank/DDBJ whole genome shotgun (WGS) entry which is preliminary data.</text>
</comment>
<dbReference type="AlphaFoldDB" id="A0A0R2HE59"/>
<protein>
    <submittedName>
        <fullName evidence="2">Uncharacterized protein</fullName>
    </submittedName>
</protein>
<evidence type="ECO:0000313" key="3">
    <source>
        <dbReference type="Proteomes" id="UP000051841"/>
    </source>
</evidence>
<evidence type="ECO:0000256" key="1">
    <source>
        <dbReference type="ARBA" id="ARBA00022884"/>
    </source>
</evidence>
<keyword evidence="3" id="KW-1185">Reference proteome</keyword>
<sequence length="84" mass="9729">MDYVKTLQDICVELVNNKDHLEVREMPSLDEDTIVLYVYADHNDISKLIGRKGVMANSIRRMMSVAGRLNNKHLDIKFESYGEE</sequence>
<reference evidence="2 3" key="1">
    <citation type="journal article" date="2015" name="Genome Announc.">
        <title>Expanding the biotechnology potential of lactobacilli through comparative genomics of 213 strains and associated genera.</title>
        <authorList>
            <person name="Sun Z."/>
            <person name="Harris H.M."/>
            <person name="McCann A."/>
            <person name="Guo C."/>
            <person name="Argimon S."/>
            <person name="Zhang W."/>
            <person name="Yang X."/>
            <person name="Jeffery I.B."/>
            <person name="Cooney J.C."/>
            <person name="Kagawa T.F."/>
            <person name="Liu W."/>
            <person name="Song Y."/>
            <person name="Salvetti E."/>
            <person name="Wrobel A."/>
            <person name="Rasinkangas P."/>
            <person name="Parkhill J."/>
            <person name="Rea M.C."/>
            <person name="O'Sullivan O."/>
            <person name="Ritari J."/>
            <person name="Douillard F.P."/>
            <person name="Paul Ross R."/>
            <person name="Yang R."/>
            <person name="Briner A.E."/>
            <person name="Felis G.E."/>
            <person name="de Vos W.M."/>
            <person name="Barrangou R."/>
            <person name="Klaenhammer T.R."/>
            <person name="Caufield P.W."/>
            <person name="Cui Y."/>
            <person name="Zhang H."/>
            <person name="O'Toole P.W."/>
        </authorList>
    </citation>
    <scope>NUCLEOTIDE SEQUENCE [LARGE SCALE GENOMIC DNA]</scope>
    <source>
        <strain evidence="2 3">DSM 20405</strain>
    </source>
</reference>
<dbReference type="InterPro" id="IPR009019">
    <property type="entry name" value="KH_sf_prok-type"/>
</dbReference>